<dbReference type="InterPro" id="IPR008333">
    <property type="entry name" value="Cbr1-like_FAD-bd_dom"/>
</dbReference>
<sequence length="276" mass="30757">MSKDSLFKPEKATILSKRTLTESDKLFEIELDNGEKLNQEPGQFVQLFVPGVGEAPISITSSPTKEGPFELCIRAVGNVTNAIHQMKKGDKIGIRGPYGEGFDIEFLEGKDILLVGGGLGLAPLRSLINYILDKREDFGETTILYGCRRPCEVLFEEEIERWTESCDIDCRKTVDICPGGVCWTGNVGVITTLIPDMDFDPETTYAVICGPPIMYKFVMEELDKAGLPDDHRFLSLERRMRCGIGECGHCQINNLYVCQDGPVFNYADIKDLEEAL</sequence>
<evidence type="ECO:0000256" key="7">
    <source>
        <dbReference type="ARBA" id="ARBA00023004"/>
    </source>
</evidence>
<protein>
    <submittedName>
        <fullName evidence="12">Oxidoreductase</fullName>
    </submittedName>
</protein>
<dbReference type="InterPro" id="IPR019480">
    <property type="entry name" value="Dihydroorotate_DH_Fe-S-bd"/>
</dbReference>
<name>A0A133U7C6_9EURY</name>
<evidence type="ECO:0000313" key="12">
    <source>
        <dbReference type="EMBL" id="KXA90092.1"/>
    </source>
</evidence>
<evidence type="ECO:0000256" key="2">
    <source>
        <dbReference type="ARBA" id="ARBA00022630"/>
    </source>
</evidence>
<dbReference type="InterPro" id="IPR001709">
    <property type="entry name" value="Flavoprot_Pyr_Nucl_cyt_Rdtase"/>
</dbReference>
<keyword evidence="7 10" id="KW-0408">Iron</keyword>
<proteinExistence type="predicted"/>
<evidence type="ECO:0000259" key="11">
    <source>
        <dbReference type="PROSITE" id="PS51384"/>
    </source>
</evidence>
<dbReference type="GO" id="GO:0051537">
    <property type="term" value="F:2 iron, 2 sulfur cluster binding"/>
    <property type="evidence" value="ECO:0007669"/>
    <property type="project" value="UniProtKB-KW"/>
</dbReference>
<feature type="binding site" evidence="10">
    <location>
        <position position="258"/>
    </location>
    <ligand>
        <name>[2Fe-2S] cluster</name>
        <dbReference type="ChEBI" id="CHEBI:190135"/>
    </ligand>
</feature>
<evidence type="ECO:0000313" key="13">
    <source>
        <dbReference type="Proteomes" id="UP000070163"/>
    </source>
</evidence>
<dbReference type="SUPFAM" id="SSF52343">
    <property type="entry name" value="Ferredoxin reductase-like, C-terminal NADP-linked domain"/>
    <property type="match status" value="1"/>
</dbReference>
<evidence type="ECO:0000256" key="10">
    <source>
        <dbReference type="PIRSR" id="PIRSR006816-2"/>
    </source>
</evidence>
<dbReference type="GO" id="GO:0016491">
    <property type="term" value="F:oxidoreductase activity"/>
    <property type="evidence" value="ECO:0007669"/>
    <property type="project" value="InterPro"/>
</dbReference>
<accession>A0A133U7C6</accession>
<dbReference type="PANTHER" id="PTHR43513">
    <property type="entry name" value="DIHYDROOROTATE DEHYDROGENASE B (NAD(+)), ELECTRON TRANSFER SUBUNIT"/>
    <property type="match status" value="1"/>
</dbReference>
<dbReference type="PIRSF" id="PIRSF006816">
    <property type="entry name" value="Cyc3_hyd_g"/>
    <property type="match status" value="1"/>
</dbReference>
<evidence type="ECO:0000256" key="5">
    <source>
        <dbReference type="ARBA" id="ARBA00022827"/>
    </source>
</evidence>
<dbReference type="GO" id="GO:0046872">
    <property type="term" value="F:metal ion binding"/>
    <property type="evidence" value="ECO:0007669"/>
    <property type="project" value="UniProtKB-KW"/>
</dbReference>
<comment type="caution">
    <text evidence="12">The sequence shown here is derived from an EMBL/GenBank/DDBJ whole genome shotgun (WGS) entry which is preliminary data.</text>
</comment>
<dbReference type="AlphaFoldDB" id="A0A133U7C6"/>
<evidence type="ECO:0000256" key="9">
    <source>
        <dbReference type="ARBA" id="ARBA00034078"/>
    </source>
</evidence>
<dbReference type="PROSITE" id="PS51384">
    <property type="entry name" value="FAD_FR"/>
    <property type="match status" value="1"/>
</dbReference>
<dbReference type="EMBL" id="LHXJ01000055">
    <property type="protein sequence ID" value="KXA90092.1"/>
    <property type="molecule type" value="Genomic_DNA"/>
</dbReference>
<dbReference type="Gene3D" id="2.10.240.10">
    <property type="entry name" value="Dihydroorotate dehydrogenase, electron transfer subunit"/>
    <property type="match status" value="1"/>
</dbReference>
<dbReference type="InterPro" id="IPR037117">
    <property type="entry name" value="Dihydroorotate_DH_ele_sf"/>
</dbReference>
<dbReference type="CDD" id="cd06221">
    <property type="entry name" value="sulfite_reductase_like"/>
    <property type="match status" value="1"/>
</dbReference>
<gene>
    <name evidence="12" type="ORF">AKJ57_04470</name>
</gene>
<evidence type="ECO:0000256" key="6">
    <source>
        <dbReference type="ARBA" id="ARBA00022982"/>
    </source>
</evidence>
<dbReference type="InterPro" id="IPR012165">
    <property type="entry name" value="Cyt_c3_hydrogenase_gsu"/>
</dbReference>
<feature type="domain" description="FAD-binding FR-type" evidence="11">
    <location>
        <begin position="7"/>
        <end position="104"/>
    </location>
</feature>
<keyword evidence="2" id="KW-0285">Flavoprotein</keyword>
<dbReference type="Gene3D" id="2.40.30.10">
    <property type="entry name" value="Translation factors"/>
    <property type="match status" value="1"/>
</dbReference>
<keyword evidence="1" id="KW-0813">Transport</keyword>
<dbReference type="Proteomes" id="UP000070163">
    <property type="component" value="Unassembled WGS sequence"/>
</dbReference>
<evidence type="ECO:0000256" key="8">
    <source>
        <dbReference type="ARBA" id="ARBA00023014"/>
    </source>
</evidence>
<keyword evidence="3 10" id="KW-0001">2Fe-2S</keyword>
<feature type="binding site" evidence="10">
    <location>
        <position position="242"/>
    </location>
    <ligand>
        <name>[2Fe-2S] cluster</name>
        <dbReference type="ChEBI" id="CHEBI:190135"/>
    </ligand>
</feature>
<dbReference type="Pfam" id="PF00970">
    <property type="entry name" value="FAD_binding_6"/>
    <property type="match status" value="1"/>
</dbReference>
<dbReference type="InterPro" id="IPR001433">
    <property type="entry name" value="OxRdtase_FAD/NAD-bd"/>
</dbReference>
<feature type="binding site" evidence="10">
    <location>
        <position position="250"/>
    </location>
    <ligand>
        <name>[2Fe-2S] cluster</name>
        <dbReference type="ChEBI" id="CHEBI:190135"/>
    </ligand>
</feature>
<dbReference type="PRINTS" id="PR00410">
    <property type="entry name" value="PHEHYDRXLASE"/>
</dbReference>
<keyword evidence="4 10" id="KW-0479">Metal-binding</keyword>
<dbReference type="PRINTS" id="PR00371">
    <property type="entry name" value="FPNCR"/>
</dbReference>
<dbReference type="GO" id="GO:0006221">
    <property type="term" value="P:pyrimidine nucleotide biosynthetic process"/>
    <property type="evidence" value="ECO:0007669"/>
    <property type="project" value="InterPro"/>
</dbReference>
<evidence type="ECO:0000256" key="4">
    <source>
        <dbReference type="ARBA" id="ARBA00022723"/>
    </source>
</evidence>
<dbReference type="Gene3D" id="3.40.50.80">
    <property type="entry name" value="Nucleotide-binding domain of ferredoxin-NADP reductase (FNR) module"/>
    <property type="match status" value="1"/>
</dbReference>
<dbReference type="InterPro" id="IPR017938">
    <property type="entry name" value="Riboflavin_synthase-like_b-brl"/>
</dbReference>
<dbReference type="GO" id="GO:0050660">
    <property type="term" value="F:flavin adenine dinucleotide binding"/>
    <property type="evidence" value="ECO:0007669"/>
    <property type="project" value="InterPro"/>
</dbReference>
<dbReference type="SUPFAM" id="SSF63380">
    <property type="entry name" value="Riboflavin synthase domain-like"/>
    <property type="match status" value="1"/>
</dbReference>
<evidence type="ECO:0000256" key="3">
    <source>
        <dbReference type="ARBA" id="ARBA00022714"/>
    </source>
</evidence>
<evidence type="ECO:0000256" key="1">
    <source>
        <dbReference type="ARBA" id="ARBA00022448"/>
    </source>
</evidence>
<dbReference type="Pfam" id="PF10418">
    <property type="entry name" value="DHODB_Fe-S_bind"/>
    <property type="match status" value="1"/>
</dbReference>
<keyword evidence="13" id="KW-1185">Reference proteome</keyword>
<dbReference type="InterPro" id="IPR017927">
    <property type="entry name" value="FAD-bd_FR_type"/>
</dbReference>
<dbReference type="InterPro" id="IPR050353">
    <property type="entry name" value="PyrK_electron_transfer"/>
</dbReference>
<keyword evidence="5" id="KW-0274">FAD</keyword>
<organism evidence="12 13">
    <name type="scientific">candidate division MSBL1 archaeon SCGC-AAA259A05</name>
    <dbReference type="NCBI Taxonomy" id="1698259"/>
    <lineage>
        <taxon>Archaea</taxon>
        <taxon>Methanobacteriati</taxon>
        <taxon>Methanobacteriota</taxon>
        <taxon>candidate division MSBL1</taxon>
    </lineage>
</organism>
<feature type="binding site" evidence="10">
    <location>
        <position position="247"/>
    </location>
    <ligand>
        <name>[2Fe-2S] cluster</name>
        <dbReference type="ChEBI" id="CHEBI:190135"/>
    </ligand>
</feature>
<dbReference type="PATRIC" id="fig|1698259.3.peg.1209"/>
<reference evidence="12 13" key="1">
    <citation type="journal article" date="2016" name="Sci. Rep.">
        <title>Metabolic traits of an uncultured archaeal lineage -MSBL1- from brine pools of the Red Sea.</title>
        <authorList>
            <person name="Mwirichia R."/>
            <person name="Alam I."/>
            <person name="Rashid M."/>
            <person name="Vinu M."/>
            <person name="Ba-Alawi W."/>
            <person name="Anthony Kamau A."/>
            <person name="Kamanda Ngugi D."/>
            <person name="Goker M."/>
            <person name="Klenk H.P."/>
            <person name="Bajic V."/>
            <person name="Stingl U."/>
        </authorList>
    </citation>
    <scope>NUCLEOTIDE SEQUENCE [LARGE SCALE GENOMIC DNA]</scope>
    <source>
        <strain evidence="12">SCGC-AAA259A05</strain>
    </source>
</reference>
<dbReference type="InterPro" id="IPR039261">
    <property type="entry name" value="FNR_nucleotide-bd"/>
</dbReference>
<comment type="cofactor">
    <cofactor evidence="9">
        <name>[2Fe-2S] cluster</name>
        <dbReference type="ChEBI" id="CHEBI:190135"/>
    </cofactor>
</comment>
<dbReference type="Pfam" id="PF00175">
    <property type="entry name" value="NAD_binding_1"/>
    <property type="match status" value="1"/>
</dbReference>
<comment type="cofactor">
    <cofactor evidence="10">
        <name>[2Fe-2S] cluster</name>
        <dbReference type="ChEBI" id="CHEBI:190135"/>
    </cofactor>
    <text evidence="10">Binds 1 [2Fe-2S] cluster per subunit.</text>
</comment>
<keyword evidence="8 10" id="KW-0411">Iron-sulfur</keyword>
<keyword evidence="6" id="KW-0249">Electron transport</keyword>
<dbReference type="PANTHER" id="PTHR43513:SF1">
    <property type="entry name" value="ANAEROBIC SULFITE REDUCTASE SUBUNIT B"/>
    <property type="match status" value="1"/>
</dbReference>